<name>A0ABX0H6B4_9BACT</name>
<feature type="transmembrane region" description="Helical" evidence="1">
    <location>
        <begin position="133"/>
        <end position="151"/>
    </location>
</feature>
<keyword evidence="1" id="KW-0472">Membrane</keyword>
<dbReference type="EMBL" id="JAANYN010000002">
    <property type="protein sequence ID" value="NHE56423.1"/>
    <property type="molecule type" value="Genomic_DNA"/>
</dbReference>
<feature type="transmembrane region" description="Helical" evidence="1">
    <location>
        <begin position="6"/>
        <end position="25"/>
    </location>
</feature>
<accession>A0ABX0H6B4</accession>
<protein>
    <submittedName>
        <fullName evidence="2">Uncharacterized protein</fullName>
    </submittedName>
</protein>
<sequence length="183" mass="20175">METINIISIMVAVVVVAICCFVAIMTTLLRESSSKTSPYSFSRCQLWLWTLIICPAFVLNWGFKNTNLPQINQTSLILLGITVGIGLTAGIVSATQKTSAKSTTLLKSNSTITKGFWIDILLDDNGQFSIGRLQNLLFTLIYIIVYISLFFKNSMEYPIFDSTAYILMGISSGGYLIGKGMNK</sequence>
<keyword evidence="1" id="KW-0812">Transmembrane</keyword>
<keyword evidence="1" id="KW-1133">Transmembrane helix</keyword>
<feature type="transmembrane region" description="Helical" evidence="1">
    <location>
        <begin position="75"/>
        <end position="94"/>
    </location>
</feature>
<keyword evidence="3" id="KW-1185">Reference proteome</keyword>
<dbReference type="Proteomes" id="UP000649799">
    <property type="component" value="Unassembled WGS sequence"/>
</dbReference>
<gene>
    <name evidence="2" type="ORF">G9Q97_06305</name>
</gene>
<proteinExistence type="predicted"/>
<dbReference type="RefSeq" id="WP_166144247.1">
    <property type="nucleotide sequence ID" value="NZ_JAANYN010000002.1"/>
</dbReference>
<evidence type="ECO:0000256" key="1">
    <source>
        <dbReference type="SAM" id="Phobius"/>
    </source>
</evidence>
<evidence type="ECO:0000313" key="2">
    <source>
        <dbReference type="EMBL" id="NHE56423.1"/>
    </source>
</evidence>
<evidence type="ECO:0000313" key="3">
    <source>
        <dbReference type="Proteomes" id="UP000649799"/>
    </source>
</evidence>
<reference evidence="2 3" key="1">
    <citation type="submission" date="2020-03" db="EMBL/GenBank/DDBJ databases">
        <title>Cyclobacterium plantarum sp. nov., a marine bacterium isolated from a coastal-marine wetland.</title>
        <authorList>
            <person name="Sanchez-Porro C."/>
            <person name="Ventosa A."/>
            <person name="Amoozegar M."/>
        </authorList>
    </citation>
    <scope>NUCLEOTIDE SEQUENCE [LARGE SCALE GENOMIC DNA]</scope>
    <source>
        <strain evidence="2 3">GBPx2</strain>
    </source>
</reference>
<comment type="caution">
    <text evidence="2">The sequence shown here is derived from an EMBL/GenBank/DDBJ whole genome shotgun (WGS) entry which is preliminary data.</text>
</comment>
<feature type="transmembrane region" description="Helical" evidence="1">
    <location>
        <begin position="46"/>
        <end position="63"/>
    </location>
</feature>
<organism evidence="2 3">
    <name type="scientific">Cyclobacterium plantarum</name>
    <dbReference type="NCBI Taxonomy" id="2716263"/>
    <lineage>
        <taxon>Bacteria</taxon>
        <taxon>Pseudomonadati</taxon>
        <taxon>Bacteroidota</taxon>
        <taxon>Cytophagia</taxon>
        <taxon>Cytophagales</taxon>
        <taxon>Cyclobacteriaceae</taxon>
        <taxon>Cyclobacterium</taxon>
    </lineage>
</organism>